<comment type="subcellular location">
    <subcellularLocation>
        <location evidence="1 9 10">Nucleus</location>
    </subcellularLocation>
</comment>
<accession>A0A453CLR0</accession>
<dbReference type="Proteomes" id="UP000015105">
    <property type="component" value="Chromosome 2D"/>
</dbReference>
<evidence type="ECO:0000256" key="8">
    <source>
        <dbReference type="ARBA" id="ARBA00023242"/>
    </source>
</evidence>
<name>A0A453CLR0_AEGTS</name>
<dbReference type="SMART" id="SM00234">
    <property type="entry name" value="START"/>
    <property type="match status" value="1"/>
</dbReference>
<feature type="compositionally biased region" description="Basic residues" evidence="11">
    <location>
        <begin position="12"/>
        <end position="25"/>
    </location>
</feature>
<evidence type="ECO:0000256" key="2">
    <source>
        <dbReference type="ARBA" id="ARBA00006789"/>
    </source>
</evidence>
<reference evidence="14" key="3">
    <citation type="journal article" date="2017" name="Nature">
        <title>Genome sequence of the progenitor of the wheat D genome Aegilops tauschii.</title>
        <authorList>
            <person name="Luo M.C."/>
            <person name="Gu Y.Q."/>
            <person name="Puiu D."/>
            <person name="Wang H."/>
            <person name="Twardziok S.O."/>
            <person name="Deal K.R."/>
            <person name="Huo N."/>
            <person name="Zhu T."/>
            <person name="Wang L."/>
            <person name="Wang Y."/>
            <person name="McGuire P.E."/>
            <person name="Liu S."/>
            <person name="Long H."/>
            <person name="Ramasamy R.K."/>
            <person name="Rodriguez J.C."/>
            <person name="Van S.L."/>
            <person name="Yuan L."/>
            <person name="Wang Z."/>
            <person name="Xia Z."/>
            <person name="Xiao L."/>
            <person name="Anderson O.D."/>
            <person name="Ouyang S."/>
            <person name="Liang Y."/>
            <person name="Zimin A.V."/>
            <person name="Pertea G."/>
            <person name="Qi P."/>
            <person name="Bennetzen J.L."/>
            <person name="Dai X."/>
            <person name="Dawson M.W."/>
            <person name="Muller H.G."/>
            <person name="Kugler K."/>
            <person name="Rivarola-Duarte L."/>
            <person name="Spannagl M."/>
            <person name="Mayer K.F.X."/>
            <person name="Lu F.H."/>
            <person name="Bevan M.W."/>
            <person name="Leroy P."/>
            <person name="Li P."/>
            <person name="You F.M."/>
            <person name="Sun Q."/>
            <person name="Liu Z."/>
            <person name="Lyons E."/>
            <person name="Wicker T."/>
            <person name="Salzberg S.L."/>
            <person name="Devos K.M."/>
            <person name="Dvorak J."/>
        </authorList>
    </citation>
    <scope>NUCLEOTIDE SEQUENCE [LARGE SCALE GENOMIC DNA]</scope>
    <source>
        <strain evidence="14">cv. AL8/78</strain>
    </source>
</reference>
<dbReference type="Pfam" id="PF01852">
    <property type="entry name" value="START"/>
    <property type="match status" value="1"/>
</dbReference>
<feature type="domain" description="Homeobox" evidence="12">
    <location>
        <begin position="14"/>
        <end position="74"/>
    </location>
</feature>
<protein>
    <recommendedName>
        <fullName evidence="16">Homeobox domain-containing protein</fullName>
    </recommendedName>
</protein>
<reference evidence="15" key="2">
    <citation type="journal article" date="2017" name="Nat. Plants">
        <title>The Aegilops tauschii genome reveals multiple impacts of transposons.</title>
        <authorList>
            <person name="Zhao G."/>
            <person name="Zou C."/>
            <person name="Li K."/>
            <person name="Wang K."/>
            <person name="Li T."/>
            <person name="Gao L."/>
            <person name="Zhang X."/>
            <person name="Wang H."/>
            <person name="Yang Z."/>
            <person name="Liu X."/>
            <person name="Jiang W."/>
            <person name="Mao L."/>
            <person name="Kong X."/>
            <person name="Jiao Y."/>
            <person name="Jia J."/>
        </authorList>
    </citation>
    <scope>NUCLEOTIDE SEQUENCE [LARGE SCALE GENOMIC DNA]</scope>
    <source>
        <strain evidence="15">cv. AL8/78</strain>
    </source>
</reference>
<reference evidence="14" key="5">
    <citation type="journal article" date="2021" name="G3 (Bethesda)">
        <title>Aegilops tauschii genome assembly Aet v5.0 features greater sequence contiguity and improved annotation.</title>
        <authorList>
            <person name="Wang L."/>
            <person name="Zhu T."/>
            <person name="Rodriguez J.C."/>
            <person name="Deal K.R."/>
            <person name="Dubcovsky J."/>
            <person name="McGuire P.E."/>
            <person name="Lux T."/>
            <person name="Spannagl M."/>
            <person name="Mayer K.F.X."/>
            <person name="Baldrich P."/>
            <person name="Meyers B.C."/>
            <person name="Huo N."/>
            <person name="Gu Y.Q."/>
            <person name="Zhou H."/>
            <person name="Devos K.M."/>
            <person name="Bennetzen J.L."/>
            <person name="Unver T."/>
            <person name="Budak H."/>
            <person name="Gulick P.J."/>
            <person name="Galiba G."/>
            <person name="Kalapos B."/>
            <person name="Nelson D.R."/>
            <person name="Li P."/>
            <person name="You F.M."/>
            <person name="Luo M.C."/>
            <person name="Dvorak J."/>
        </authorList>
    </citation>
    <scope>NUCLEOTIDE SEQUENCE [LARGE SCALE GENOMIC DNA]</scope>
    <source>
        <strain evidence="14">cv. AL8/78</strain>
    </source>
</reference>
<evidence type="ECO:0000256" key="9">
    <source>
        <dbReference type="PROSITE-ProRule" id="PRU00108"/>
    </source>
</evidence>
<reference evidence="15" key="1">
    <citation type="journal article" date="2014" name="Science">
        <title>Ancient hybridizations among the ancestral genomes of bread wheat.</title>
        <authorList>
            <consortium name="International Wheat Genome Sequencing Consortium,"/>
            <person name="Marcussen T."/>
            <person name="Sandve S.R."/>
            <person name="Heier L."/>
            <person name="Spannagl M."/>
            <person name="Pfeifer M."/>
            <person name="Jakobsen K.S."/>
            <person name="Wulff B.B."/>
            <person name="Steuernagel B."/>
            <person name="Mayer K.F."/>
            <person name="Olsen O.A."/>
        </authorList>
    </citation>
    <scope>NUCLEOTIDE SEQUENCE [LARGE SCALE GENOMIC DNA]</scope>
    <source>
        <strain evidence="15">cv. AL8/78</strain>
    </source>
</reference>
<dbReference type="PANTHER" id="PTHR45654:SF109">
    <property type="entry name" value="HOMEOBOX DOMAIN-CONTAINING PROTEIN"/>
    <property type="match status" value="1"/>
</dbReference>
<dbReference type="CDD" id="cd00086">
    <property type="entry name" value="homeodomain"/>
    <property type="match status" value="1"/>
</dbReference>
<dbReference type="PROSITE" id="PS50071">
    <property type="entry name" value="HOMEOBOX_2"/>
    <property type="match status" value="1"/>
</dbReference>
<dbReference type="InterPro" id="IPR042160">
    <property type="entry name" value="HD-Zip_IV"/>
</dbReference>
<dbReference type="FunFam" id="1.10.10.60:FF:000229">
    <property type="entry name" value="Homeobox-leucine zipper protein HDG1"/>
    <property type="match status" value="1"/>
</dbReference>
<sequence length="405" mass="44021">EDDEVAPEPGRHGKRKRPPNARHTPRQIQELQALFEQCPHPDEKQRAALGKRVRLQPSQVKFWFQNRRTQLKRESLMHENQLLMAENGKLRAENLSLRVEMAHPVCGGCGGPVPAMLDESPSLEEDLRVQNATLKNELSRLCALASAFLGRSISFVAAPPTPGSPVERIGSMPSATVANSTVTEFTGSPSSQTVGMAITPMAKAGIDRSVFLELATSAMDELVKMAQMDEPLWIPNVPLPGSLAKETLNHEVYLRTFSPAIGVKPPGFVSEASRESGIVSSDGSVELVETLLDERRWSRFFSCIIAESSTTEEISTGAAGNRHGALLLMQAKLQVLSPLVPVREVAFLRFCKQLGEGLWAVVDVSMDGLGMEQGLAVASTTANMKCRRLPSGCVVQDTPSGFCKV</sequence>
<keyword evidence="4" id="KW-0175">Coiled coil</keyword>
<dbReference type="InterPro" id="IPR002913">
    <property type="entry name" value="START_lipid-bd_dom"/>
</dbReference>
<evidence type="ECO:0000256" key="1">
    <source>
        <dbReference type="ARBA" id="ARBA00004123"/>
    </source>
</evidence>
<feature type="DNA-binding region" description="Homeobox" evidence="9">
    <location>
        <begin position="16"/>
        <end position="75"/>
    </location>
</feature>
<evidence type="ECO:0000313" key="15">
    <source>
        <dbReference type="Proteomes" id="UP000015105"/>
    </source>
</evidence>
<dbReference type="PROSITE" id="PS50848">
    <property type="entry name" value="START"/>
    <property type="match status" value="1"/>
</dbReference>
<feature type="region of interest" description="Disordered" evidence="11">
    <location>
        <begin position="1"/>
        <end position="25"/>
    </location>
</feature>
<dbReference type="InterPro" id="IPR009057">
    <property type="entry name" value="Homeodomain-like_sf"/>
</dbReference>
<comment type="similarity">
    <text evidence="2">Belongs to the HD-ZIP homeobox family. Class IV subfamily.</text>
</comment>
<organism evidence="14 15">
    <name type="scientific">Aegilops tauschii subsp. strangulata</name>
    <name type="common">Goatgrass</name>
    <dbReference type="NCBI Taxonomy" id="200361"/>
    <lineage>
        <taxon>Eukaryota</taxon>
        <taxon>Viridiplantae</taxon>
        <taxon>Streptophyta</taxon>
        <taxon>Embryophyta</taxon>
        <taxon>Tracheophyta</taxon>
        <taxon>Spermatophyta</taxon>
        <taxon>Magnoliopsida</taxon>
        <taxon>Liliopsida</taxon>
        <taxon>Poales</taxon>
        <taxon>Poaceae</taxon>
        <taxon>BOP clade</taxon>
        <taxon>Pooideae</taxon>
        <taxon>Triticodae</taxon>
        <taxon>Triticeae</taxon>
        <taxon>Triticinae</taxon>
        <taxon>Aegilops</taxon>
    </lineage>
</organism>
<dbReference type="CDD" id="cd08875">
    <property type="entry name" value="START_ArGLABRA2_like"/>
    <property type="match status" value="1"/>
</dbReference>
<evidence type="ECO:0000256" key="3">
    <source>
        <dbReference type="ARBA" id="ARBA00023015"/>
    </source>
</evidence>
<keyword evidence="15" id="KW-1185">Reference proteome</keyword>
<keyword evidence="8 9" id="KW-0539">Nucleus</keyword>
<dbReference type="GO" id="GO:0008289">
    <property type="term" value="F:lipid binding"/>
    <property type="evidence" value="ECO:0007669"/>
    <property type="project" value="InterPro"/>
</dbReference>
<dbReference type="EnsemblPlants" id="AET2Gv20892300.3">
    <property type="protein sequence ID" value="AET2Gv20892300.3"/>
    <property type="gene ID" value="AET2Gv20892300"/>
</dbReference>
<reference evidence="14" key="4">
    <citation type="submission" date="2019-03" db="UniProtKB">
        <authorList>
            <consortium name="EnsemblPlants"/>
        </authorList>
    </citation>
    <scope>IDENTIFICATION</scope>
</reference>
<dbReference type="GO" id="GO:0005634">
    <property type="term" value="C:nucleus"/>
    <property type="evidence" value="ECO:0007669"/>
    <property type="project" value="UniProtKB-SubCell"/>
</dbReference>
<dbReference type="SMART" id="SM00389">
    <property type="entry name" value="HOX"/>
    <property type="match status" value="1"/>
</dbReference>
<feature type="domain" description="START" evidence="13">
    <location>
        <begin position="204"/>
        <end position="405"/>
    </location>
</feature>
<keyword evidence="5 9" id="KW-0238">DNA-binding</keyword>
<dbReference type="AlphaFoldDB" id="A0A453CLR0"/>
<dbReference type="SUPFAM" id="SSF55961">
    <property type="entry name" value="Bet v1-like"/>
    <property type="match status" value="1"/>
</dbReference>
<evidence type="ECO:0000259" key="12">
    <source>
        <dbReference type="PROSITE" id="PS50071"/>
    </source>
</evidence>
<evidence type="ECO:0000256" key="4">
    <source>
        <dbReference type="ARBA" id="ARBA00023054"/>
    </source>
</evidence>
<evidence type="ECO:0000256" key="6">
    <source>
        <dbReference type="ARBA" id="ARBA00023155"/>
    </source>
</evidence>
<dbReference type="Gene3D" id="1.10.10.60">
    <property type="entry name" value="Homeodomain-like"/>
    <property type="match status" value="1"/>
</dbReference>
<keyword evidence="6 9" id="KW-0371">Homeobox</keyword>
<dbReference type="InterPro" id="IPR001356">
    <property type="entry name" value="HD"/>
</dbReference>
<dbReference type="PANTHER" id="PTHR45654">
    <property type="entry name" value="HOMEOBOX-LEUCINE ZIPPER PROTEIN MERISTEM L1"/>
    <property type="match status" value="1"/>
</dbReference>
<evidence type="ECO:0000259" key="13">
    <source>
        <dbReference type="PROSITE" id="PS50848"/>
    </source>
</evidence>
<evidence type="ECO:0000256" key="7">
    <source>
        <dbReference type="ARBA" id="ARBA00023163"/>
    </source>
</evidence>
<evidence type="ECO:0008006" key="16">
    <source>
        <dbReference type="Google" id="ProtNLM"/>
    </source>
</evidence>
<proteinExistence type="inferred from homology"/>
<evidence type="ECO:0000256" key="11">
    <source>
        <dbReference type="SAM" id="MobiDB-lite"/>
    </source>
</evidence>
<dbReference type="SUPFAM" id="SSF46689">
    <property type="entry name" value="Homeodomain-like"/>
    <property type="match status" value="1"/>
</dbReference>
<dbReference type="Gramene" id="AET2Gv20892300.3">
    <property type="protein sequence ID" value="AET2Gv20892300.3"/>
    <property type="gene ID" value="AET2Gv20892300"/>
</dbReference>
<keyword evidence="3" id="KW-0805">Transcription regulation</keyword>
<dbReference type="GO" id="GO:0003677">
    <property type="term" value="F:DNA binding"/>
    <property type="evidence" value="ECO:0007669"/>
    <property type="project" value="UniProtKB-UniRule"/>
</dbReference>
<keyword evidence="7" id="KW-0804">Transcription</keyword>
<evidence type="ECO:0000313" key="14">
    <source>
        <dbReference type="EnsemblPlants" id="AET2Gv20892300.3"/>
    </source>
</evidence>
<evidence type="ECO:0000256" key="10">
    <source>
        <dbReference type="RuleBase" id="RU000682"/>
    </source>
</evidence>
<evidence type="ECO:0000256" key="5">
    <source>
        <dbReference type="ARBA" id="ARBA00023125"/>
    </source>
</evidence>
<dbReference type="Pfam" id="PF00046">
    <property type="entry name" value="Homeodomain"/>
    <property type="match status" value="1"/>
</dbReference>